<keyword evidence="1" id="KW-1133">Transmembrane helix</keyword>
<keyword evidence="3" id="KW-1185">Reference proteome</keyword>
<evidence type="ECO:0000313" key="3">
    <source>
        <dbReference type="Proteomes" id="UP000756387"/>
    </source>
</evidence>
<feature type="transmembrane region" description="Helical" evidence="1">
    <location>
        <begin position="180"/>
        <end position="202"/>
    </location>
</feature>
<feature type="transmembrane region" description="Helical" evidence="1">
    <location>
        <begin position="98"/>
        <end position="122"/>
    </location>
</feature>
<feature type="transmembrane region" description="Helical" evidence="1">
    <location>
        <begin position="320"/>
        <end position="339"/>
    </location>
</feature>
<evidence type="ECO:0000313" key="2">
    <source>
        <dbReference type="EMBL" id="MBE7324268.1"/>
    </source>
</evidence>
<proteinExistence type="predicted"/>
<keyword evidence="1" id="KW-0472">Membrane</keyword>
<dbReference type="Proteomes" id="UP000756387">
    <property type="component" value="Unassembled WGS sequence"/>
</dbReference>
<keyword evidence="1" id="KW-0812">Transmembrane</keyword>
<gene>
    <name evidence="2" type="ORF">IEQ44_06355</name>
</gene>
<protein>
    <recommendedName>
        <fullName evidence="4">Fenitrothion hydrolase</fullName>
    </recommendedName>
</protein>
<name>A0ABR9RRS4_9ACTN</name>
<reference evidence="2 3" key="1">
    <citation type="submission" date="2020-10" db="EMBL/GenBank/DDBJ databases">
        <title>Nocardioides sp. isolated from sludge.</title>
        <authorList>
            <person name="Zhang X."/>
        </authorList>
    </citation>
    <scope>NUCLEOTIDE SEQUENCE [LARGE SCALE GENOMIC DNA]</scope>
    <source>
        <strain evidence="2 3">Y6</strain>
    </source>
</reference>
<accession>A0ABR9RRS4</accession>
<feature type="transmembrane region" description="Helical" evidence="1">
    <location>
        <begin position="282"/>
        <end position="308"/>
    </location>
</feature>
<feature type="transmembrane region" description="Helical" evidence="1">
    <location>
        <begin position="418"/>
        <end position="436"/>
    </location>
</feature>
<organism evidence="2 3">
    <name type="scientific">Nocardioides malaquae</name>
    <dbReference type="NCBI Taxonomy" id="2773426"/>
    <lineage>
        <taxon>Bacteria</taxon>
        <taxon>Bacillati</taxon>
        <taxon>Actinomycetota</taxon>
        <taxon>Actinomycetes</taxon>
        <taxon>Propionibacteriales</taxon>
        <taxon>Nocardioidaceae</taxon>
        <taxon>Nocardioides</taxon>
    </lineage>
</organism>
<evidence type="ECO:0008006" key="4">
    <source>
        <dbReference type="Google" id="ProtNLM"/>
    </source>
</evidence>
<evidence type="ECO:0000256" key="1">
    <source>
        <dbReference type="SAM" id="Phobius"/>
    </source>
</evidence>
<feature type="transmembrane region" description="Helical" evidence="1">
    <location>
        <begin position="20"/>
        <end position="39"/>
    </location>
</feature>
<sequence length="438" mass="47312">MLSAHGLGGGDDLPIPASLAIAGGTAALTISFVVLMLAWRKPRFDDPTGEYVVPRSLASFLDSRALTVTLRLAGLMFLGFMLWPALFGPDLLINPTFGVVYVWLWVGLVPASLLFGPVIRAVSPVRTVLELLDRAMGRSPDTLRPYPASLGYWPAALGLFAFVWLELVAPGAAELGVLRVWFAIYAAAMLIGWAFYGTVWLVHADPFESYSTLVSHLSPWSRSVSGQLVLVSPLRNLARVKPKAGLVAVVAVLLGSTAYDSWSSSLTWVRFVQSNNVDVTRLGTALMALIILVVGVSFTLACVATAVNDQVISRRMLPRTMAHSILPIIVGYMVAHYLTYLVEIGQRTLIQLSDPMADGSDLFGTADWGINFWLSQNPTVLASIKVSAIVVGHVLGVIAAHDRALRVLPARHQVTGQLALLLAMTLYTFMGLFLLFGA</sequence>
<dbReference type="RefSeq" id="WP_193637608.1">
    <property type="nucleotide sequence ID" value="NZ_JADCSA010000005.1"/>
</dbReference>
<dbReference type="EMBL" id="JADCSA010000005">
    <property type="protein sequence ID" value="MBE7324268.1"/>
    <property type="molecule type" value="Genomic_DNA"/>
</dbReference>
<feature type="transmembrane region" description="Helical" evidence="1">
    <location>
        <begin position="244"/>
        <end position="262"/>
    </location>
</feature>
<comment type="caution">
    <text evidence="2">The sequence shown here is derived from an EMBL/GenBank/DDBJ whole genome shotgun (WGS) entry which is preliminary data.</text>
</comment>
<feature type="transmembrane region" description="Helical" evidence="1">
    <location>
        <begin position="65"/>
        <end position="86"/>
    </location>
</feature>
<feature type="transmembrane region" description="Helical" evidence="1">
    <location>
        <begin position="380"/>
        <end position="398"/>
    </location>
</feature>
<feature type="transmembrane region" description="Helical" evidence="1">
    <location>
        <begin position="143"/>
        <end position="165"/>
    </location>
</feature>